<dbReference type="EMBL" id="LJQC01000391">
    <property type="protein sequence ID" value="KPX01574.1"/>
    <property type="molecule type" value="Genomic_DNA"/>
</dbReference>
<dbReference type="AlphaFoldDB" id="A0A0P9NF16"/>
<reference evidence="1 2" key="1">
    <citation type="submission" date="2015-09" db="EMBL/GenBank/DDBJ databases">
        <title>Genome announcement of multiple Pseudomonas syringae strains.</title>
        <authorList>
            <person name="Thakur S."/>
            <person name="Wang P.W."/>
            <person name="Gong Y."/>
            <person name="Weir B.S."/>
            <person name="Guttman D.S."/>
        </authorList>
    </citation>
    <scope>NUCLEOTIDE SEQUENCE [LARGE SCALE GENOMIC DNA]</scope>
    <source>
        <strain evidence="1 2">ICMP17001</strain>
    </source>
</reference>
<evidence type="ECO:0000313" key="1">
    <source>
        <dbReference type="EMBL" id="KPX01574.1"/>
    </source>
</evidence>
<dbReference type="Proteomes" id="UP000051335">
    <property type="component" value="Unassembled WGS sequence"/>
</dbReference>
<dbReference type="RefSeq" id="WP_017279220.1">
    <property type="nucleotide sequence ID" value="NZ_LJQC01000391.1"/>
</dbReference>
<evidence type="ECO:0000313" key="2">
    <source>
        <dbReference type="Proteomes" id="UP000051335"/>
    </source>
</evidence>
<name>A0A0P9NF16_9PSED</name>
<sequence>MDFRFQIASDVIRDGLGIELIDANGQVCAEVFRCDANNTLTISLFTEDLPYVQVEELVLRARKTLGSYEDGTPLPPPLTHKCA</sequence>
<comment type="caution">
    <text evidence="1">The sequence shown here is derived from an EMBL/GenBank/DDBJ whole genome shotgun (WGS) entry which is preliminary data.</text>
</comment>
<accession>A0A0P9NF16</accession>
<proteinExistence type="predicted"/>
<protein>
    <submittedName>
        <fullName evidence="1">MoxR-like ATPase</fullName>
    </submittedName>
</protein>
<dbReference type="PATRIC" id="fig|317659.3.peg.2275"/>
<keyword evidence="2" id="KW-1185">Reference proteome</keyword>
<gene>
    <name evidence="1" type="ORF">ALO75_102063</name>
</gene>
<organism evidence="1 2">
    <name type="scientific">Pseudomonas syringae pv. coryli</name>
    <dbReference type="NCBI Taxonomy" id="317659"/>
    <lineage>
        <taxon>Bacteria</taxon>
        <taxon>Pseudomonadati</taxon>
        <taxon>Pseudomonadota</taxon>
        <taxon>Gammaproteobacteria</taxon>
        <taxon>Pseudomonadales</taxon>
        <taxon>Pseudomonadaceae</taxon>
        <taxon>Pseudomonas</taxon>
    </lineage>
</organism>